<dbReference type="Proteomes" id="UP000011618">
    <property type="component" value="Unassembled WGS sequence"/>
</dbReference>
<name>L9ZEX3_9EURY</name>
<dbReference type="PATRIC" id="fig|1227495.3.peg.45"/>
<organism evidence="2 3">
    <name type="scientific">Natrinema pallidum DSM 3751</name>
    <dbReference type="NCBI Taxonomy" id="1227495"/>
    <lineage>
        <taxon>Archaea</taxon>
        <taxon>Methanobacteriati</taxon>
        <taxon>Methanobacteriota</taxon>
        <taxon>Stenosarchaea group</taxon>
        <taxon>Halobacteria</taxon>
        <taxon>Halobacteriales</taxon>
        <taxon>Natrialbaceae</taxon>
        <taxon>Natrinema</taxon>
    </lineage>
</organism>
<reference evidence="2 3" key="1">
    <citation type="journal article" date="2014" name="PLoS Genet.">
        <title>Phylogenetically driven sequencing of extremely halophilic archaea reveals strategies for static and dynamic osmo-response.</title>
        <authorList>
            <person name="Becker E.A."/>
            <person name="Seitzer P.M."/>
            <person name="Tritt A."/>
            <person name="Larsen D."/>
            <person name="Krusor M."/>
            <person name="Yao A.I."/>
            <person name="Wu D."/>
            <person name="Madern D."/>
            <person name="Eisen J.A."/>
            <person name="Darling A.E."/>
            <person name="Facciotti M.T."/>
        </authorList>
    </citation>
    <scope>NUCLEOTIDE SEQUENCE [LARGE SCALE GENOMIC DNA]</scope>
    <source>
        <strain evidence="2 3">DSM 3751</strain>
    </source>
</reference>
<dbReference type="EMBL" id="AOII01000005">
    <property type="protein sequence ID" value="ELY83748.1"/>
    <property type="molecule type" value="Genomic_DNA"/>
</dbReference>
<dbReference type="eggNOG" id="arCOG00545">
    <property type="taxonomic scope" value="Archaea"/>
</dbReference>
<evidence type="ECO:0000313" key="2">
    <source>
        <dbReference type="EMBL" id="ELY83748.1"/>
    </source>
</evidence>
<proteinExistence type="predicted"/>
<protein>
    <submittedName>
        <fullName evidence="2">Metallo-beta-lactamase superfamily domain-containing protein</fullName>
    </submittedName>
</protein>
<dbReference type="AlphaFoldDB" id="L9ZEX3"/>
<evidence type="ECO:0000313" key="3">
    <source>
        <dbReference type="Proteomes" id="UP000011618"/>
    </source>
</evidence>
<feature type="region of interest" description="Disordered" evidence="1">
    <location>
        <begin position="1"/>
        <end position="54"/>
    </location>
</feature>
<sequence>MEISGKDADSSEEDDSATEAETADETTESEYTEQTENRGEDENTSDSDPTMSETTAEMATGAVTDETVTVQIDPVIRTLTEYQASNEGESTEAFVKSAIRTYLAEALRGNEPWSETTRVTERKLTIDADPALEQLIATTAANNDESDAKSFVVRTLCDAIGLDIDDRELPIGALEEMDELIVATTENDSCPHEAKDEVVQAALERRVL</sequence>
<evidence type="ECO:0000256" key="1">
    <source>
        <dbReference type="SAM" id="MobiDB-lite"/>
    </source>
</evidence>
<gene>
    <name evidence="2" type="ORF">C487_00260</name>
</gene>
<comment type="caution">
    <text evidence="2">The sequence shown here is derived from an EMBL/GenBank/DDBJ whole genome shotgun (WGS) entry which is preliminary data.</text>
</comment>
<feature type="compositionally biased region" description="Acidic residues" evidence="1">
    <location>
        <begin position="10"/>
        <end position="33"/>
    </location>
</feature>
<accession>L9ZEX3</accession>